<dbReference type="Proteomes" id="UP000779508">
    <property type="component" value="Unassembled WGS sequence"/>
</dbReference>
<protein>
    <submittedName>
        <fullName evidence="2">DUF4358 domain-containing protein</fullName>
    </submittedName>
</protein>
<keyword evidence="3" id="KW-1185">Reference proteome</keyword>
<gene>
    <name evidence="2" type="ORF">KQI88_02090</name>
</gene>
<sequence length="162" mass="18364">MKKRLIVLGVLVLVLVAAIGCTSNTSNDGGEKEVNVSVSEIAEKIQSDVEWPSLIDLDEQGLKDFYGIDASDLEEYDVKIPMMIVKSNEIAVIKVKDAEKVEEVKENIEKRAESIKETFETYLPDQYENAKNYLLRVEGKYIIFAVHEDITKVEEVSNNFFK</sequence>
<feature type="signal peptide" evidence="1">
    <location>
        <begin position="1"/>
        <end position="28"/>
    </location>
</feature>
<evidence type="ECO:0000256" key="1">
    <source>
        <dbReference type="SAM" id="SignalP"/>
    </source>
</evidence>
<evidence type="ECO:0000313" key="2">
    <source>
        <dbReference type="EMBL" id="MBU5675207.1"/>
    </source>
</evidence>
<keyword evidence="1" id="KW-0732">Signal</keyword>
<dbReference type="EMBL" id="JAHLQK010000001">
    <property type="protein sequence ID" value="MBU5675207.1"/>
    <property type="molecule type" value="Genomic_DNA"/>
</dbReference>
<feature type="chain" id="PRO_5046504044" evidence="1">
    <location>
        <begin position="29"/>
        <end position="162"/>
    </location>
</feature>
<dbReference type="RefSeq" id="WP_216414703.1">
    <property type="nucleotide sequence ID" value="NZ_JAHLQK010000001.1"/>
</dbReference>
<proteinExistence type="predicted"/>
<comment type="caution">
    <text evidence="2">The sequence shown here is derived from an EMBL/GenBank/DDBJ whole genome shotgun (WGS) entry which is preliminary data.</text>
</comment>
<dbReference type="InterPro" id="IPR025648">
    <property type="entry name" value="DUF4358"/>
</dbReference>
<accession>A0ABS6FYA1</accession>
<name>A0ABS6FYA1_9FIRM</name>
<reference evidence="2 3" key="1">
    <citation type="submission" date="2021-06" db="EMBL/GenBank/DDBJ databases">
        <authorList>
            <person name="Sun Q."/>
            <person name="Li D."/>
        </authorList>
    </citation>
    <scope>NUCLEOTIDE SEQUENCE [LARGE SCALE GENOMIC DNA]</scope>
    <source>
        <strain evidence="2 3">MSJ-5</strain>
    </source>
</reference>
<dbReference type="Pfam" id="PF14270">
    <property type="entry name" value="DUF4358"/>
    <property type="match status" value="1"/>
</dbReference>
<evidence type="ECO:0000313" key="3">
    <source>
        <dbReference type="Proteomes" id="UP000779508"/>
    </source>
</evidence>
<dbReference type="PROSITE" id="PS51257">
    <property type="entry name" value="PROKAR_LIPOPROTEIN"/>
    <property type="match status" value="1"/>
</dbReference>
<organism evidence="2 3">
    <name type="scientific">Alkaliphilus flagellatus</name>
    <dbReference type="NCBI Taxonomy" id="2841507"/>
    <lineage>
        <taxon>Bacteria</taxon>
        <taxon>Bacillati</taxon>
        <taxon>Bacillota</taxon>
        <taxon>Clostridia</taxon>
        <taxon>Peptostreptococcales</taxon>
        <taxon>Natronincolaceae</taxon>
        <taxon>Alkaliphilus</taxon>
    </lineage>
</organism>